<gene>
    <name evidence="1" type="ORF">S01H4_53696</name>
</gene>
<name>X1DHB0_9ZZZZ</name>
<reference evidence="1" key="1">
    <citation type="journal article" date="2014" name="Front. Microbiol.">
        <title>High frequency of phylogenetically diverse reductive dehalogenase-homologous genes in deep subseafloor sedimentary metagenomes.</title>
        <authorList>
            <person name="Kawai M."/>
            <person name="Futagami T."/>
            <person name="Toyoda A."/>
            <person name="Takaki Y."/>
            <person name="Nishi S."/>
            <person name="Hori S."/>
            <person name="Arai W."/>
            <person name="Tsubouchi T."/>
            <person name="Morono Y."/>
            <person name="Uchiyama I."/>
            <person name="Ito T."/>
            <person name="Fujiyama A."/>
            <person name="Inagaki F."/>
            <person name="Takami H."/>
        </authorList>
    </citation>
    <scope>NUCLEOTIDE SEQUENCE</scope>
    <source>
        <strain evidence="1">Expedition CK06-06</strain>
    </source>
</reference>
<dbReference type="AlphaFoldDB" id="X1DHB0"/>
<accession>X1DHB0</accession>
<dbReference type="InterPro" id="IPR013783">
    <property type="entry name" value="Ig-like_fold"/>
</dbReference>
<evidence type="ECO:0000313" key="1">
    <source>
        <dbReference type="EMBL" id="GAH07685.1"/>
    </source>
</evidence>
<dbReference type="SUPFAM" id="SSF49478">
    <property type="entry name" value="Cna protein B-type domain"/>
    <property type="match status" value="1"/>
</dbReference>
<feature type="non-terminal residue" evidence="1">
    <location>
        <position position="1"/>
    </location>
</feature>
<comment type="caution">
    <text evidence="1">The sequence shown here is derived from an EMBL/GenBank/DDBJ whole genome shotgun (WGS) entry which is preliminary data.</text>
</comment>
<dbReference type="EMBL" id="BART01030826">
    <property type="protein sequence ID" value="GAH07685.1"/>
    <property type="molecule type" value="Genomic_DNA"/>
</dbReference>
<evidence type="ECO:0008006" key="2">
    <source>
        <dbReference type="Google" id="ProtNLM"/>
    </source>
</evidence>
<dbReference type="Gene3D" id="2.60.40.10">
    <property type="entry name" value="Immunoglobulins"/>
    <property type="match status" value="1"/>
</dbReference>
<sequence>IWRESLKLKNWKFTSPQYQTEPRVYYASLYRYISCFIAGSVALEDIDECAEGAQITLKRLTGGITHSAESNNYGDFKIDGLERNSGEHSLNITYPGYRTQELSVNLKESINVGIVHLQK</sequence>
<protein>
    <recommendedName>
        <fullName evidence="2">PEGA domain-containing protein</fullName>
    </recommendedName>
</protein>
<dbReference type="Pfam" id="PF13620">
    <property type="entry name" value="CarboxypepD_reg"/>
    <property type="match status" value="1"/>
</dbReference>
<proteinExistence type="predicted"/>
<organism evidence="1">
    <name type="scientific">marine sediment metagenome</name>
    <dbReference type="NCBI Taxonomy" id="412755"/>
    <lineage>
        <taxon>unclassified sequences</taxon>
        <taxon>metagenomes</taxon>
        <taxon>ecological metagenomes</taxon>
    </lineage>
</organism>